<name>A0A0F9H645_9ZZZZ</name>
<dbReference type="AlphaFoldDB" id="A0A0F9H645"/>
<evidence type="ECO:0000256" key="4">
    <source>
        <dbReference type="ARBA" id="ARBA00022989"/>
    </source>
</evidence>
<keyword evidence="3 6" id="KW-0812">Transmembrane</keyword>
<feature type="transmembrane region" description="Helical" evidence="6">
    <location>
        <begin position="65"/>
        <end position="86"/>
    </location>
</feature>
<gene>
    <name evidence="9" type="ORF">LCGC14_1743110</name>
</gene>
<feature type="transmembrane region" description="Helical" evidence="6">
    <location>
        <begin position="269"/>
        <end position="294"/>
    </location>
</feature>
<dbReference type="InterPro" id="IPR004477">
    <property type="entry name" value="ComEC_N"/>
</dbReference>
<evidence type="ECO:0000256" key="2">
    <source>
        <dbReference type="ARBA" id="ARBA00022475"/>
    </source>
</evidence>
<dbReference type="PANTHER" id="PTHR30619:SF1">
    <property type="entry name" value="RECOMBINATION PROTEIN 2"/>
    <property type="match status" value="1"/>
</dbReference>
<accession>A0A0F9H645</accession>
<reference evidence="9" key="1">
    <citation type="journal article" date="2015" name="Nature">
        <title>Complex archaea that bridge the gap between prokaryotes and eukaryotes.</title>
        <authorList>
            <person name="Spang A."/>
            <person name="Saw J.H."/>
            <person name="Jorgensen S.L."/>
            <person name="Zaremba-Niedzwiedzka K."/>
            <person name="Martijn J."/>
            <person name="Lind A.E."/>
            <person name="van Eijk R."/>
            <person name="Schleper C."/>
            <person name="Guy L."/>
            <person name="Ettema T.J."/>
        </authorList>
    </citation>
    <scope>NUCLEOTIDE SEQUENCE</scope>
</reference>
<proteinExistence type="predicted"/>
<keyword evidence="2" id="KW-1003">Cell membrane</keyword>
<dbReference type="EMBL" id="LAZR01015972">
    <property type="protein sequence ID" value="KKM06525.1"/>
    <property type="molecule type" value="Genomic_DNA"/>
</dbReference>
<evidence type="ECO:0000256" key="6">
    <source>
        <dbReference type="SAM" id="Phobius"/>
    </source>
</evidence>
<dbReference type="PANTHER" id="PTHR30619">
    <property type="entry name" value="DNA INTERNALIZATION/COMPETENCE PROTEIN COMEC/REC2"/>
    <property type="match status" value="1"/>
</dbReference>
<organism evidence="9">
    <name type="scientific">marine sediment metagenome</name>
    <dbReference type="NCBI Taxonomy" id="412755"/>
    <lineage>
        <taxon>unclassified sequences</taxon>
        <taxon>metagenomes</taxon>
        <taxon>ecological metagenomes</taxon>
    </lineage>
</organism>
<keyword evidence="4 6" id="KW-1133">Transmembrane helix</keyword>
<evidence type="ECO:0000256" key="1">
    <source>
        <dbReference type="ARBA" id="ARBA00004651"/>
    </source>
</evidence>
<dbReference type="InterPro" id="IPR025405">
    <property type="entry name" value="DUF4131"/>
</dbReference>
<keyword evidence="5 6" id="KW-0472">Membrane</keyword>
<evidence type="ECO:0000256" key="3">
    <source>
        <dbReference type="ARBA" id="ARBA00022692"/>
    </source>
</evidence>
<feature type="transmembrane region" description="Helical" evidence="6">
    <location>
        <begin position="360"/>
        <end position="393"/>
    </location>
</feature>
<dbReference type="InterPro" id="IPR052159">
    <property type="entry name" value="Competence_DNA_uptake"/>
</dbReference>
<evidence type="ECO:0000259" key="7">
    <source>
        <dbReference type="Pfam" id="PF03772"/>
    </source>
</evidence>
<evidence type="ECO:0008006" key="10">
    <source>
        <dbReference type="Google" id="ProtNLM"/>
    </source>
</evidence>
<feature type="transmembrane region" description="Helical" evidence="6">
    <location>
        <begin position="332"/>
        <end position="348"/>
    </location>
</feature>
<dbReference type="Pfam" id="PF13567">
    <property type="entry name" value="DUF4131"/>
    <property type="match status" value="1"/>
</dbReference>
<protein>
    <recommendedName>
        <fullName evidence="10">ComEC/Rec2-related protein domain-containing protein</fullName>
    </recommendedName>
</protein>
<sequence length="447" mass="50845">MRSLLATWKPPPVHPYSRSLIPLLVCLIAGISFGFWFPGYRILAYVVVAVCLGLIIGRIRQRHTAFLFPLIFFLFLGYLSIQPWAAPRFPSRHITHFLGNHQWKIVGFVDTTPVRTGERTKFIVKIETLEEDSMEKSKPFPVLGKIRVTTRKKHLNIDAGDRISLTGKIRMIRNFSNPGGFNYKRYMAYKGIWGTSYVSKNQPVKIENRTDKGIDQMVKNIRHHISSLIEQSYVVRRKKGTKGILKALILGDRNDISQNLREAFHRAGVGHILAISGLHIGIVASTAFLLFSWALSHVKPLLWNGWTRKGAAILSFFPVVAYGFLSGMSPSTQRAVIMVSLFLLTFLFEREHDLMNTLALAAMLILILHPPALFSISFQLSFSAVLSIVYGLSQTKNFRLQKKNSTLKKRRSIRNKFFTFMLVSFFAIIGTFPLMMLYFNQVSTVGF</sequence>
<feature type="domain" description="ComEC/Rec2-related protein" evidence="7">
    <location>
        <begin position="248"/>
        <end position="447"/>
    </location>
</feature>
<dbReference type="NCBIfam" id="TIGR00360">
    <property type="entry name" value="ComEC_N-term"/>
    <property type="match status" value="1"/>
</dbReference>
<comment type="caution">
    <text evidence="9">The sequence shown here is derived from an EMBL/GenBank/DDBJ whole genome shotgun (WGS) entry which is preliminary data.</text>
</comment>
<feature type="transmembrane region" description="Helical" evidence="6">
    <location>
        <begin position="42"/>
        <end position="59"/>
    </location>
</feature>
<evidence type="ECO:0000256" key="5">
    <source>
        <dbReference type="ARBA" id="ARBA00023136"/>
    </source>
</evidence>
<feature type="transmembrane region" description="Helical" evidence="6">
    <location>
        <begin position="306"/>
        <end position="325"/>
    </location>
</feature>
<dbReference type="GO" id="GO:0005886">
    <property type="term" value="C:plasma membrane"/>
    <property type="evidence" value="ECO:0007669"/>
    <property type="project" value="UniProtKB-SubCell"/>
</dbReference>
<evidence type="ECO:0000259" key="8">
    <source>
        <dbReference type="Pfam" id="PF13567"/>
    </source>
</evidence>
<dbReference type="Pfam" id="PF03772">
    <property type="entry name" value="Competence"/>
    <property type="match status" value="1"/>
</dbReference>
<feature type="transmembrane region" description="Helical" evidence="6">
    <location>
        <begin position="417"/>
        <end position="439"/>
    </location>
</feature>
<feature type="transmembrane region" description="Helical" evidence="6">
    <location>
        <begin position="20"/>
        <end position="37"/>
    </location>
</feature>
<evidence type="ECO:0000313" key="9">
    <source>
        <dbReference type="EMBL" id="KKM06525.1"/>
    </source>
</evidence>
<comment type="subcellular location">
    <subcellularLocation>
        <location evidence="1">Cell membrane</location>
        <topology evidence="1">Multi-pass membrane protein</topology>
    </subcellularLocation>
</comment>
<feature type="domain" description="DUF4131" evidence="8">
    <location>
        <begin position="38"/>
        <end position="202"/>
    </location>
</feature>